<dbReference type="STRING" id="1123014.SAMN02745746_01648"/>
<evidence type="ECO:0000313" key="2">
    <source>
        <dbReference type="EMBL" id="SMF16320.1"/>
    </source>
</evidence>
<evidence type="ECO:0008006" key="4">
    <source>
        <dbReference type="Google" id="ProtNLM"/>
    </source>
</evidence>
<keyword evidence="1" id="KW-1133">Transmembrane helix</keyword>
<organism evidence="2 3">
    <name type="scientific">Pseudogulbenkiania subflava DSM 22618</name>
    <dbReference type="NCBI Taxonomy" id="1123014"/>
    <lineage>
        <taxon>Bacteria</taxon>
        <taxon>Pseudomonadati</taxon>
        <taxon>Pseudomonadota</taxon>
        <taxon>Betaproteobacteria</taxon>
        <taxon>Neisseriales</taxon>
        <taxon>Chromobacteriaceae</taxon>
        <taxon>Pseudogulbenkiania</taxon>
    </lineage>
</organism>
<dbReference type="Proteomes" id="UP000192920">
    <property type="component" value="Unassembled WGS sequence"/>
</dbReference>
<reference evidence="3" key="1">
    <citation type="submission" date="2017-04" db="EMBL/GenBank/DDBJ databases">
        <authorList>
            <person name="Varghese N."/>
            <person name="Submissions S."/>
        </authorList>
    </citation>
    <scope>NUCLEOTIDE SEQUENCE [LARGE SCALE GENOMIC DNA]</scope>
    <source>
        <strain evidence="3">DSM 22618</strain>
    </source>
</reference>
<feature type="transmembrane region" description="Helical" evidence="1">
    <location>
        <begin position="91"/>
        <end position="108"/>
    </location>
</feature>
<feature type="transmembrane region" description="Helical" evidence="1">
    <location>
        <begin position="38"/>
        <end position="56"/>
    </location>
</feature>
<evidence type="ECO:0000256" key="1">
    <source>
        <dbReference type="SAM" id="Phobius"/>
    </source>
</evidence>
<proteinExistence type="predicted"/>
<feature type="transmembrane region" description="Helical" evidence="1">
    <location>
        <begin position="63"/>
        <end position="85"/>
    </location>
</feature>
<keyword evidence="1" id="KW-0812">Transmembrane</keyword>
<dbReference type="AlphaFoldDB" id="A0A1Y6BSS4"/>
<accession>A0A1Y6BSS4</accession>
<protein>
    <recommendedName>
        <fullName evidence="4">Membrane transporter protein</fullName>
    </recommendedName>
</protein>
<keyword evidence="1" id="KW-0472">Membrane</keyword>
<gene>
    <name evidence="2" type="ORF">SAMN02745746_01648</name>
</gene>
<keyword evidence="3" id="KW-1185">Reference proteome</keyword>
<dbReference type="EMBL" id="FXAG01000007">
    <property type="protein sequence ID" value="SMF16320.1"/>
    <property type="molecule type" value="Genomic_DNA"/>
</dbReference>
<sequence>MFNPLPSVPSATLLGTNKVTTACGTSFATRSFIGRVSIPWSLALPAAVSAFAMVFFGATGKVLYATAAPMAVSNMLGAVTGTYVAMKRGTHFIRGPFLCLLVILIIKFDSHTTKSPSRITGTMAFGFMARNSGASVERNPEPHCSYS</sequence>
<evidence type="ECO:0000313" key="3">
    <source>
        <dbReference type="Proteomes" id="UP000192920"/>
    </source>
</evidence>
<name>A0A1Y6BSS4_9NEIS</name>